<protein>
    <submittedName>
        <fullName evidence="1">Uncharacterized protein</fullName>
    </submittedName>
</protein>
<keyword evidence="2" id="KW-1185">Reference proteome</keyword>
<evidence type="ECO:0000313" key="1">
    <source>
        <dbReference type="EMBL" id="KAK2950311.1"/>
    </source>
</evidence>
<gene>
    <name evidence="1" type="ORF">BLNAU_14722</name>
</gene>
<name>A0ABQ9XEC6_9EUKA</name>
<sequence length="71" mass="8131">MTKRTVPGYISRSRISFRNRGSVTSPHSEETKRMVEHIAVCKYQTHQGVTPQVLEGLDGRVQETRPVDHVR</sequence>
<comment type="caution">
    <text evidence="1">The sequence shown here is derived from an EMBL/GenBank/DDBJ whole genome shotgun (WGS) entry which is preliminary data.</text>
</comment>
<dbReference type="EMBL" id="JARBJD010000138">
    <property type="protein sequence ID" value="KAK2950311.1"/>
    <property type="molecule type" value="Genomic_DNA"/>
</dbReference>
<dbReference type="Proteomes" id="UP001281761">
    <property type="component" value="Unassembled WGS sequence"/>
</dbReference>
<organism evidence="1 2">
    <name type="scientific">Blattamonas nauphoetae</name>
    <dbReference type="NCBI Taxonomy" id="2049346"/>
    <lineage>
        <taxon>Eukaryota</taxon>
        <taxon>Metamonada</taxon>
        <taxon>Preaxostyla</taxon>
        <taxon>Oxymonadida</taxon>
        <taxon>Blattamonas</taxon>
    </lineage>
</organism>
<proteinExistence type="predicted"/>
<accession>A0ABQ9XEC6</accession>
<evidence type="ECO:0000313" key="2">
    <source>
        <dbReference type="Proteomes" id="UP001281761"/>
    </source>
</evidence>
<reference evidence="1 2" key="1">
    <citation type="journal article" date="2022" name="bioRxiv">
        <title>Genomics of Preaxostyla Flagellates Illuminates Evolutionary Transitions and the Path Towards Mitochondrial Loss.</title>
        <authorList>
            <person name="Novak L.V.F."/>
            <person name="Treitli S.C."/>
            <person name="Pyrih J."/>
            <person name="Halakuc P."/>
            <person name="Pipaliya S.V."/>
            <person name="Vacek V."/>
            <person name="Brzon O."/>
            <person name="Soukal P."/>
            <person name="Eme L."/>
            <person name="Dacks J.B."/>
            <person name="Karnkowska A."/>
            <person name="Elias M."/>
            <person name="Hampl V."/>
        </authorList>
    </citation>
    <scope>NUCLEOTIDE SEQUENCE [LARGE SCALE GENOMIC DNA]</scope>
    <source>
        <strain evidence="1">NAU3</strain>
        <tissue evidence="1">Gut</tissue>
    </source>
</reference>